<proteinExistence type="predicted"/>
<gene>
    <name evidence="2" type="ORF">SAMN04488074_107332</name>
</gene>
<dbReference type="InterPro" id="IPR019734">
    <property type="entry name" value="TPR_rpt"/>
</dbReference>
<dbReference type="SMART" id="SM00530">
    <property type="entry name" value="HTH_XRE"/>
    <property type="match status" value="1"/>
</dbReference>
<evidence type="ECO:0000259" key="1">
    <source>
        <dbReference type="PROSITE" id="PS50943"/>
    </source>
</evidence>
<dbReference type="PRINTS" id="PR00364">
    <property type="entry name" value="DISEASERSIST"/>
</dbReference>
<dbReference type="SMART" id="SM00028">
    <property type="entry name" value="TPR"/>
    <property type="match status" value="6"/>
</dbReference>
<dbReference type="SUPFAM" id="SSF48452">
    <property type="entry name" value="TPR-like"/>
    <property type="match status" value="3"/>
</dbReference>
<dbReference type="Proteomes" id="UP000199682">
    <property type="component" value="Unassembled WGS sequence"/>
</dbReference>
<evidence type="ECO:0000313" key="2">
    <source>
        <dbReference type="EMBL" id="SDK86710.1"/>
    </source>
</evidence>
<protein>
    <submittedName>
        <fullName evidence="2">Tetratricopeptide repeat-containing protein</fullName>
    </submittedName>
</protein>
<dbReference type="RefSeq" id="WP_090007102.1">
    <property type="nucleotide sequence ID" value="NZ_FNET01000007.1"/>
</dbReference>
<evidence type="ECO:0000313" key="3">
    <source>
        <dbReference type="Proteomes" id="UP000199682"/>
    </source>
</evidence>
<accession>A0A1G9FEC0</accession>
<dbReference type="Pfam" id="PF13424">
    <property type="entry name" value="TPR_12"/>
    <property type="match status" value="1"/>
</dbReference>
<name>A0A1G9FEC0_9PSEU</name>
<dbReference type="InterPro" id="IPR011990">
    <property type="entry name" value="TPR-like_helical_dom_sf"/>
</dbReference>
<dbReference type="Gene3D" id="1.25.40.10">
    <property type="entry name" value="Tetratricopeptide repeat domain"/>
    <property type="match status" value="2"/>
</dbReference>
<dbReference type="InterPro" id="IPR001387">
    <property type="entry name" value="Cro/C1-type_HTH"/>
</dbReference>
<dbReference type="EMBL" id="FNET01000007">
    <property type="protein sequence ID" value="SDK86710.1"/>
    <property type="molecule type" value="Genomic_DNA"/>
</dbReference>
<dbReference type="SUPFAM" id="SSF52540">
    <property type="entry name" value="P-loop containing nucleoside triphosphate hydrolases"/>
    <property type="match status" value="1"/>
</dbReference>
<sequence length="859" mass="92648">MGTPSGSPLLAARLSAGLSQEELAERSGLSVRNISNIERGRVARPRRGSLDALADALSLQPPERTALIEHYRGGRPTAFVPLVNRNFLPRATAGFIGRAGEIATVLELIDGVDGVVCGIDGMAGAGKTAFAVHLAHAITSRFPDGQLFVDLRGSTPGERPLEPEAALVLLLRQIGIPGEHIPADPLHRAALWRHETADLRALVVLDNAADDDQVRSLLPHAGACLILITSRRRLLSVEGAVPISLTSLSPVASRTLFAQVSGVDPAEPLLDDIVDRCAHLPLAIKIAAARLRHRPAWTPRDLLTRLGEQGDSLAELTVGDHSVAAAFAVSYRQLPPNLRRSFRLLGAQPMTTFDTYSASALLDLQPAATDRVLEDLLDMHLLAQSVAGRYHLHDLLRQHARTLAESEQDPEEHRAALQRLLDYLLQVAVDACRTIAPSHRELHQPITRAARAAPSFESGTAAALTWLETERANLLSAIALAAADGWEPHAWRIANRLRPFYQHGRHLEDWISSHRLALAAARSAADLIGEADMLGGLSWALQQTDRLHEAHELAEAALDVAVRSSDVFGAAVARCLLGHVHWQAGRYHQAEHYFIGALMPLSDDASAAERQENAHNLSGLAMTCERSGRYRDALHYNAQALELATALDDRIECAGLLRQIGQINTRQGEYTTAEAHLATSLMLASEMGNGRAEGAALIALGRLYTQSGRPDQAVDVLGAALTKVLSANDRRGQCVALTNLGAALGRLARYEEATERHNDALAVARELGVKDLVAEILNNIADILLMVGEVTESAAHYRRALAQADEIGLRYEQSRARQGLAWCWAKTGDTEAATAGNRHAATLWADLGVPTPPDPTATP</sequence>
<feature type="domain" description="HTH cro/C1-type" evidence="1">
    <location>
        <begin position="9"/>
        <end position="64"/>
    </location>
</feature>
<dbReference type="Pfam" id="PF13560">
    <property type="entry name" value="HTH_31"/>
    <property type="match status" value="1"/>
</dbReference>
<dbReference type="Gene3D" id="3.40.50.300">
    <property type="entry name" value="P-loop containing nucleotide triphosphate hydrolases"/>
    <property type="match status" value="1"/>
</dbReference>
<organism evidence="2 3">
    <name type="scientific">Lentzea albidocapillata subsp. violacea</name>
    <dbReference type="NCBI Taxonomy" id="128104"/>
    <lineage>
        <taxon>Bacteria</taxon>
        <taxon>Bacillati</taxon>
        <taxon>Actinomycetota</taxon>
        <taxon>Actinomycetes</taxon>
        <taxon>Pseudonocardiales</taxon>
        <taxon>Pseudonocardiaceae</taxon>
        <taxon>Lentzea</taxon>
    </lineage>
</organism>
<dbReference type="AlphaFoldDB" id="A0A1G9FEC0"/>
<dbReference type="CDD" id="cd00093">
    <property type="entry name" value="HTH_XRE"/>
    <property type="match status" value="1"/>
</dbReference>
<dbReference type="InterPro" id="IPR027417">
    <property type="entry name" value="P-loop_NTPase"/>
</dbReference>
<dbReference type="PROSITE" id="PS50943">
    <property type="entry name" value="HTH_CROC1"/>
    <property type="match status" value="1"/>
</dbReference>
<dbReference type="GO" id="GO:0043531">
    <property type="term" value="F:ADP binding"/>
    <property type="evidence" value="ECO:0007669"/>
    <property type="project" value="InterPro"/>
</dbReference>
<dbReference type="PANTHER" id="PTHR47691:SF3">
    <property type="entry name" value="HTH-TYPE TRANSCRIPTIONAL REGULATOR RV0890C-RELATED"/>
    <property type="match status" value="1"/>
</dbReference>
<dbReference type="Gene3D" id="1.10.260.40">
    <property type="entry name" value="lambda repressor-like DNA-binding domains"/>
    <property type="match status" value="1"/>
</dbReference>
<dbReference type="SUPFAM" id="SSF47413">
    <property type="entry name" value="lambda repressor-like DNA-binding domains"/>
    <property type="match status" value="1"/>
</dbReference>
<dbReference type="InterPro" id="IPR010982">
    <property type="entry name" value="Lambda_DNA-bd_dom_sf"/>
</dbReference>
<dbReference type="PANTHER" id="PTHR47691">
    <property type="entry name" value="REGULATOR-RELATED"/>
    <property type="match status" value="1"/>
</dbReference>
<dbReference type="GO" id="GO:0003677">
    <property type="term" value="F:DNA binding"/>
    <property type="evidence" value="ECO:0007669"/>
    <property type="project" value="InterPro"/>
</dbReference>
<reference evidence="3" key="1">
    <citation type="submission" date="2016-10" db="EMBL/GenBank/DDBJ databases">
        <authorList>
            <person name="Varghese N."/>
            <person name="Submissions S."/>
        </authorList>
    </citation>
    <scope>NUCLEOTIDE SEQUENCE [LARGE SCALE GENOMIC DNA]</scope>
    <source>
        <strain evidence="3">DSM 44796</strain>
    </source>
</reference>